<evidence type="ECO:0000256" key="9">
    <source>
        <dbReference type="SAM" id="SignalP"/>
    </source>
</evidence>
<evidence type="ECO:0000256" key="5">
    <source>
        <dbReference type="ARBA" id="ARBA00022989"/>
    </source>
</evidence>
<evidence type="ECO:0000256" key="6">
    <source>
        <dbReference type="ARBA" id="ARBA00023136"/>
    </source>
</evidence>
<evidence type="ECO:0000313" key="10">
    <source>
        <dbReference type="EMBL" id="RYR06279.1"/>
    </source>
</evidence>
<reference evidence="10 11" key="1">
    <citation type="submission" date="2019-01" db="EMBL/GenBank/DDBJ databases">
        <title>Sequencing of cultivated peanut Arachis hypogaea provides insights into genome evolution and oil improvement.</title>
        <authorList>
            <person name="Chen X."/>
        </authorList>
    </citation>
    <scope>NUCLEOTIDE SEQUENCE [LARGE SCALE GENOMIC DNA]</scope>
    <source>
        <strain evidence="11">cv. Fuhuasheng</strain>
        <tissue evidence="10">Leaves</tissue>
    </source>
</reference>
<name>A0A444YWH6_ARAHY</name>
<keyword evidence="7" id="KW-0325">Glycoprotein</keyword>
<proteinExistence type="predicted"/>
<comment type="subcellular location">
    <subcellularLocation>
        <location evidence="1">Membrane</location>
        <topology evidence="1">Single-pass type I membrane protein</topology>
    </subcellularLocation>
</comment>
<sequence length="290" mass="32764">MTMEALFILLLLLNFNLINIGISHRDPVQCPVRLYCTKNETNILELPGVSSSVKLPVRHINFKSKTLEVYAAGICLSELFLKLNYSSFDPFRFIRRDFGYSAPGYDENYPLKPTNITFFHCPSSNSEYTRLPCRIQAADDDDGVVRTNLVRCRKLSHQVLPMHAEFIRDFSFYLVWSETNFHSGCFVGCKMPKGTQYYESIILPVIGAALLFSTLAALIAKKLAIVGLWCIQWHPVHRPSMKSVVQMLEGEESKLKVPPNPFESAAATSSSAIIPARRLNLELEVIPETD</sequence>
<keyword evidence="2" id="KW-0723">Serine/threonine-protein kinase</keyword>
<dbReference type="PANTHER" id="PTHR27009">
    <property type="entry name" value="RUST RESISTANCE KINASE LR10-RELATED"/>
    <property type="match status" value="1"/>
</dbReference>
<evidence type="ECO:0000256" key="2">
    <source>
        <dbReference type="ARBA" id="ARBA00022527"/>
    </source>
</evidence>
<keyword evidence="2" id="KW-0808">Transferase</keyword>
<gene>
    <name evidence="10" type="ORF">Ahy_B06g086039</name>
</gene>
<evidence type="ECO:0000256" key="4">
    <source>
        <dbReference type="ARBA" id="ARBA00022729"/>
    </source>
</evidence>
<organism evidence="10 11">
    <name type="scientific">Arachis hypogaea</name>
    <name type="common">Peanut</name>
    <dbReference type="NCBI Taxonomy" id="3818"/>
    <lineage>
        <taxon>Eukaryota</taxon>
        <taxon>Viridiplantae</taxon>
        <taxon>Streptophyta</taxon>
        <taxon>Embryophyta</taxon>
        <taxon>Tracheophyta</taxon>
        <taxon>Spermatophyta</taxon>
        <taxon>Magnoliopsida</taxon>
        <taxon>eudicotyledons</taxon>
        <taxon>Gunneridae</taxon>
        <taxon>Pentapetalae</taxon>
        <taxon>rosids</taxon>
        <taxon>fabids</taxon>
        <taxon>Fabales</taxon>
        <taxon>Fabaceae</taxon>
        <taxon>Papilionoideae</taxon>
        <taxon>50 kb inversion clade</taxon>
        <taxon>dalbergioids sensu lato</taxon>
        <taxon>Dalbergieae</taxon>
        <taxon>Pterocarpus clade</taxon>
        <taxon>Arachis</taxon>
    </lineage>
</organism>
<dbReference type="AlphaFoldDB" id="A0A444YWH6"/>
<keyword evidence="6 8" id="KW-0472">Membrane</keyword>
<evidence type="ECO:0000256" key="8">
    <source>
        <dbReference type="SAM" id="Phobius"/>
    </source>
</evidence>
<dbReference type="InterPro" id="IPR045874">
    <property type="entry name" value="LRK10/LRL21-25-like"/>
</dbReference>
<keyword evidence="11" id="KW-1185">Reference proteome</keyword>
<evidence type="ECO:0000256" key="7">
    <source>
        <dbReference type="ARBA" id="ARBA00023180"/>
    </source>
</evidence>
<comment type="caution">
    <text evidence="10">The sequence shown here is derived from an EMBL/GenBank/DDBJ whole genome shotgun (WGS) entry which is preliminary data.</text>
</comment>
<dbReference type="GO" id="GO:0016020">
    <property type="term" value="C:membrane"/>
    <property type="evidence" value="ECO:0007669"/>
    <property type="project" value="UniProtKB-SubCell"/>
</dbReference>
<protein>
    <recommendedName>
        <fullName evidence="12">Wall-associated receptor kinase galacturonan-binding domain-containing protein</fullName>
    </recommendedName>
</protein>
<keyword evidence="5 8" id="KW-1133">Transmembrane helix</keyword>
<keyword evidence="3 8" id="KW-0812">Transmembrane</keyword>
<evidence type="ECO:0008006" key="12">
    <source>
        <dbReference type="Google" id="ProtNLM"/>
    </source>
</evidence>
<evidence type="ECO:0000256" key="3">
    <source>
        <dbReference type="ARBA" id="ARBA00022692"/>
    </source>
</evidence>
<feature type="signal peptide" evidence="9">
    <location>
        <begin position="1"/>
        <end position="23"/>
    </location>
</feature>
<evidence type="ECO:0000256" key="1">
    <source>
        <dbReference type="ARBA" id="ARBA00004479"/>
    </source>
</evidence>
<dbReference type="STRING" id="3818.A0A444YWH6"/>
<keyword evidence="2" id="KW-0418">Kinase</keyword>
<dbReference type="Proteomes" id="UP000289738">
    <property type="component" value="Chromosome B06"/>
</dbReference>
<dbReference type="GO" id="GO:0004674">
    <property type="term" value="F:protein serine/threonine kinase activity"/>
    <property type="evidence" value="ECO:0007669"/>
    <property type="project" value="UniProtKB-KW"/>
</dbReference>
<feature type="chain" id="PRO_5019035893" description="Wall-associated receptor kinase galacturonan-binding domain-containing protein" evidence="9">
    <location>
        <begin position="24"/>
        <end position="290"/>
    </location>
</feature>
<keyword evidence="4 9" id="KW-0732">Signal</keyword>
<feature type="transmembrane region" description="Helical" evidence="8">
    <location>
        <begin position="201"/>
        <end position="220"/>
    </location>
</feature>
<dbReference type="EMBL" id="SDMP01000016">
    <property type="protein sequence ID" value="RYR06279.1"/>
    <property type="molecule type" value="Genomic_DNA"/>
</dbReference>
<accession>A0A444YWH6</accession>
<evidence type="ECO:0000313" key="11">
    <source>
        <dbReference type="Proteomes" id="UP000289738"/>
    </source>
</evidence>